<dbReference type="Gene3D" id="3.60.20.30">
    <property type="entry name" value="(Glycosyl)asparaginase"/>
    <property type="match status" value="1"/>
</dbReference>
<dbReference type="GO" id="GO:0004067">
    <property type="term" value="F:asparaginase activity"/>
    <property type="evidence" value="ECO:0007669"/>
    <property type="project" value="UniProtKB-ARBA"/>
</dbReference>
<evidence type="ECO:0000256" key="5">
    <source>
        <dbReference type="ARBA" id="ARBA00022801"/>
    </source>
</evidence>
<dbReference type="GO" id="GO:0006508">
    <property type="term" value="P:proteolysis"/>
    <property type="evidence" value="ECO:0007669"/>
    <property type="project" value="UniProtKB-KW"/>
</dbReference>
<sequence>MGWAIALQGGAGDISKDLPVARKEAVEACLSHCLRLGVSALQSSHTALDVVELVVKELEANPIFNAGRGSVLTTDGTVEMEACIMDGPTMNCGAVSGLSTVVHPISLARLVMEKTPHIYLAFEGAEDFARQQGLETKEPSYFITKENQERLARAQEKNLVQLDHTEYSTTTSAAHNPVNVEEELNQKILAAADSQKPEFETVGCVAVDVHGSCAAATSTGGFVNKMVGRIGDTPIVGAGNYANHLCAVSATGTGEAIIKATVARDVAAIMEYRKVSLAEAVEEVIGQRLPAGKGGLVAVSATGDVVMALNTTGMYRASMKEGGIEEIGIWH</sequence>
<dbReference type="Pfam" id="PF01112">
    <property type="entry name" value="Asparaginase_2"/>
    <property type="match status" value="1"/>
</dbReference>
<accession>A0A8T0IWJ6</accession>
<evidence type="ECO:0000256" key="4">
    <source>
        <dbReference type="ARBA" id="ARBA00022670"/>
    </source>
</evidence>
<proteinExistence type="predicted"/>
<evidence type="ECO:0000313" key="10">
    <source>
        <dbReference type="EMBL" id="KAG0587587.1"/>
    </source>
</evidence>
<evidence type="ECO:0000256" key="2">
    <source>
        <dbReference type="ARBA" id="ARBA00011601"/>
    </source>
</evidence>
<evidence type="ECO:0000256" key="1">
    <source>
        <dbReference type="ARBA" id="ARBA00000306"/>
    </source>
</evidence>
<protein>
    <recommendedName>
        <fullName evidence="3">beta-aspartyl-peptidase</fullName>
        <ecNumber evidence="3">3.4.19.5</ecNumber>
    </recommendedName>
</protein>
<dbReference type="FunFam" id="3.60.20.30:FF:000001">
    <property type="entry name" value="Isoaspartyl peptidase/L-asparaginase"/>
    <property type="match status" value="1"/>
</dbReference>
<feature type="binding site" evidence="8">
    <location>
        <begin position="251"/>
        <end position="254"/>
    </location>
    <ligand>
        <name>substrate</name>
    </ligand>
</feature>
<feature type="site" description="Cleavage; by autolysis" evidence="9">
    <location>
        <begin position="200"/>
        <end position="201"/>
    </location>
</feature>
<dbReference type="InterPro" id="IPR029055">
    <property type="entry name" value="Ntn_hydrolases_N"/>
</dbReference>
<dbReference type="GO" id="GO:0008798">
    <property type="term" value="F:beta-aspartyl-peptidase activity"/>
    <property type="evidence" value="ECO:0007669"/>
    <property type="project" value="UniProtKB-EC"/>
</dbReference>
<comment type="caution">
    <text evidence="10">The sequence shown here is derived from an EMBL/GenBank/DDBJ whole genome shotgun (WGS) entry which is preliminary data.</text>
</comment>
<feature type="binding site" evidence="8">
    <location>
        <begin position="229"/>
        <end position="232"/>
    </location>
    <ligand>
        <name>substrate</name>
    </ligand>
</feature>
<comment type="catalytic activity">
    <reaction evidence="1">
        <text>Cleavage of a beta-linked Asp residue from the N-terminus of a polypeptide.</text>
        <dbReference type="EC" id="3.4.19.5"/>
    </reaction>
</comment>
<evidence type="ECO:0000313" key="11">
    <source>
        <dbReference type="Proteomes" id="UP000822688"/>
    </source>
</evidence>
<keyword evidence="4" id="KW-0645">Protease</keyword>
<feature type="active site" description="Nucleophile" evidence="7">
    <location>
        <position position="201"/>
    </location>
</feature>
<keyword evidence="5" id="KW-0378">Hydrolase</keyword>
<evidence type="ECO:0000256" key="9">
    <source>
        <dbReference type="PIRSR" id="PIRSR600246-3"/>
    </source>
</evidence>
<organism evidence="10 11">
    <name type="scientific">Ceratodon purpureus</name>
    <name type="common">Fire moss</name>
    <name type="synonym">Dicranum purpureum</name>
    <dbReference type="NCBI Taxonomy" id="3225"/>
    <lineage>
        <taxon>Eukaryota</taxon>
        <taxon>Viridiplantae</taxon>
        <taxon>Streptophyta</taxon>
        <taxon>Embryophyta</taxon>
        <taxon>Bryophyta</taxon>
        <taxon>Bryophytina</taxon>
        <taxon>Bryopsida</taxon>
        <taxon>Dicranidae</taxon>
        <taxon>Pseudoditrichales</taxon>
        <taxon>Ditrichaceae</taxon>
        <taxon>Ceratodon</taxon>
    </lineage>
</organism>
<keyword evidence="11" id="KW-1185">Reference proteome</keyword>
<evidence type="ECO:0000256" key="8">
    <source>
        <dbReference type="PIRSR" id="PIRSR600246-2"/>
    </source>
</evidence>
<gene>
    <name evidence="10" type="ORF">KC19_2G175300</name>
</gene>
<keyword evidence="6" id="KW-0068">Autocatalytic cleavage</keyword>
<dbReference type="SUPFAM" id="SSF56235">
    <property type="entry name" value="N-terminal nucleophile aminohydrolases (Ntn hydrolases)"/>
    <property type="match status" value="1"/>
</dbReference>
<dbReference type="EC" id="3.4.19.5" evidence="3"/>
<dbReference type="Proteomes" id="UP000822688">
    <property type="component" value="Chromosome 2"/>
</dbReference>
<dbReference type="EMBL" id="CM026422">
    <property type="protein sequence ID" value="KAG0587587.1"/>
    <property type="molecule type" value="Genomic_DNA"/>
</dbReference>
<dbReference type="CDD" id="cd04701">
    <property type="entry name" value="Asparaginase_2"/>
    <property type="match status" value="1"/>
</dbReference>
<dbReference type="PANTHER" id="PTHR10188:SF6">
    <property type="entry name" value="N(4)-(BETA-N-ACETYLGLUCOSAMINYL)-L-ASPARAGINASE"/>
    <property type="match status" value="1"/>
</dbReference>
<name>A0A8T0IWJ6_CERPU</name>
<dbReference type="PANTHER" id="PTHR10188">
    <property type="entry name" value="L-ASPARAGINASE"/>
    <property type="match status" value="1"/>
</dbReference>
<dbReference type="InterPro" id="IPR000246">
    <property type="entry name" value="Peptidase_T2"/>
</dbReference>
<evidence type="ECO:0000256" key="3">
    <source>
        <dbReference type="ARBA" id="ARBA00012879"/>
    </source>
</evidence>
<evidence type="ECO:0000256" key="7">
    <source>
        <dbReference type="PIRSR" id="PIRSR600246-1"/>
    </source>
</evidence>
<evidence type="ECO:0000256" key="6">
    <source>
        <dbReference type="ARBA" id="ARBA00022813"/>
    </source>
</evidence>
<reference evidence="10" key="1">
    <citation type="submission" date="2020-06" db="EMBL/GenBank/DDBJ databases">
        <title>WGS assembly of Ceratodon purpureus strain R40.</title>
        <authorList>
            <person name="Carey S.B."/>
            <person name="Jenkins J."/>
            <person name="Shu S."/>
            <person name="Lovell J.T."/>
            <person name="Sreedasyam A."/>
            <person name="Maumus F."/>
            <person name="Tiley G.P."/>
            <person name="Fernandez-Pozo N."/>
            <person name="Barry K."/>
            <person name="Chen C."/>
            <person name="Wang M."/>
            <person name="Lipzen A."/>
            <person name="Daum C."/>
            <person name="Saski C.A."/>
            <person name="Payton A.C."/>
            <person name="Mcbreen J.C."/>
            <person name="Conrad R.E."/>
            <person name="Kollar L.M."/>
            <person name="Olsson S."/>
            <person name="Huttunen S."/>
            <person name="Landis J.B."/>
            <person name="Wickett N.J."/>
            <person name="Johnson M.G."/>
            <person name="Rensing S.A."/>
            <person name="Grimwood J."/>
            <person name="Schmutz J."/>
            <person name="Mcdaniel S.F."/>
        </authorList>
    </citation>
    <scope>NUCLEOTIDE SEQUENCE</scope>
    <source>
        <strain evidence="10">R40</strain>
    </source>
</reference>
<comment type="subunit">
    <text evidence="2">Heterotetramer of two alpha and two beta chains arranged as a dimer of alpha/beta heterodimers.</text>
</comment>
<dbReference type="AlphaFoldDB" id="A0A8T0IWJ6"/>